<accession>A0A7T8JWN0</accession>
<dbReference type="AlphaFoldDB" id="A0A7T8JWN0"/>
<dbReference type="EMBL" id="CP045901">
    <property type="protein sequence ID" value="QQP37838.1"/>
    <property type="molecule type" value="Genomic_DNA"/>
</dbReference>
<organism evidence="1 2">
    <name type="scientific">Caligus rogercresseyi</name>
    <name type="common">Sea louse</name>
    <dbReference type="NCBI Taxonomy" id="217165"/>
    <lineage>
        <taxon>Eukaryota</taxon>
        <taxon>Metazoa</taxon>
        <taxon>Ecdysozoa</taxon>
        <taxon>Arthropoda</taxon>
        <taxon>Crustacea</taxon>
        <taxon>Multicrustacea</taxon>
        <taxon>Hexanauplia</taxon>
        <taxon>Copepoda</taxon>
        <taxon>Siphonostomatoida</taxon>
        <taxon>Caligidae</taxon>
        <taxon>Caligus</taxon>
    </lineage>
</organism>
<proteinExistence type="predicted"/>
<gene>
    <name evidence="1" type="ORF">FKW44_018245</name>
</gene>
<evidence type="ECO:0000313" key="1">
    <source>
        <dbReference type="EMBL" id="QQP37838.1"/>
    </source>
</evidence>
<sequence length="69" mass="7820">MGIGSVICEDVLTENDSETVPGIRQDLPSTSSGDIVEVIRLSMLLEEIFKMKSWLQHFCYALTWSLDDR</sequence>
<evidence type="ECO:0000313" key="2">
    <source>
        <dbReference type="Proteomes" id="UP000595437"/>
    </source>
</evidence>
<reference evidence="2" key="1">
    <citation type="submission" date="2021-01" db="EMBL/GenBank/DDBJ databases">
        <title>Caligus Genome Assembly.</title>
        <authorList>
            <person name="Gallardo-Escarate C."/>
        </authorList>
    </citation>
    <scope>NUCLEOTIDE SEQUENCE [LARGE SCALE GENOMIC DNA]</scope>
</reference>
<keyword evidence="2" id="KW-1185">Reference proteome</keyword>
<protein>
    <submittedName>
        <fullName evidence="1">Uncharacterized protein</fullName>
    </submittedName>
</protein>
<name>A0A7T8JWN0_CALRO</name>
<dbReference type="Proteomes" id="UP000595437">
    <property type="component" value="Chromosome 12"/>
</dbReference>